<dbReference type="Gene3D" id="1.10.150.240">
    <property type="entry name" value="Putative phosphatase, domain 2"/>
    <property type="match status" value="1"/>
</dbReference>
<dbReference type="AlphaFoldDB" id="A0A438AEJ9"/>
<dbReference type="PANTHER" id="PTHR43434:SF24">
    <property type="entry name" value="HYDROLASE-RELATED"/>
    <property type="match status" value="1"/>
</dbReference>
<dbReference type="Gene3D" id="3.40.50.1000">
    <property type="entry name" value="HAD superfamily/HAD-like"/>
    <property type="match status" value="1"/>
</dbReference>
<feature type="region of interest" description="Disordered" evidence="1">
    <location>
        <begin position="1"/>
        <end position="20"/>
    </location>
</feature>
<evidence type="ECO:0000313" key="3">
    <source>
        <dbReference type="Proteomes" id="UP000285908"/>
    </source>
</evidence>
<protein>
    <submittedName>
        <fullName evidence="2">HAD family hydrolase</fullName>
    </submittedName>
</protein>
<dbReference type="SUPFAM" id="SSF56784">
    <property type="entry name" value="HAD-like"/>
    <property type="match status" value="1"/>
</dbReference>
<keyword evidence="3" id="KW-1185">Reference proteome</keyword>
<dbReference type="NCBIfam" id="TIGR01549">
    <property type="entry name" value="HAD-SF-IA-v1"/>
    <property type="match status" value="1"/>
</dbReference>
<dbReference type="GO" id="GO:0008967">
    <property type="term" value="F:phosphoglycolate phosphatase activity"/>
    <property type="evidence" value="ECO:0007669"/>
    <property type="project" value="TreeGrafter"/>
</dbReference>
<dbReference type="GO" id="GO:0005829">
    <property type="term" value="C:cytosol"/>
    <property type="evidence" value="ECO:0007669"/>
    <property type="project" value="TreeGrafter"/>
</dbReference>
<dbReference type="InterPro" id="IPR036412">
    <property type="entry name" value="HAD-like_sf"/>
</dbReference>
<dbReference type="InterPro" id="IPR050155">
    <property type="entry name" value="HAD-like_hydrolase_sf"/>
</dbReference>
<dbReference type="SFLD" id="SFLDG01129">
    <property type="entry name" value="C1.5:_HAD__Beta-PGM__Phosphata"/>
    <property type="match status" value="1"/>
</dbReference>
<dbReference type="EMBL" id="RQXX01000006">
    <property type="protein sequence ID" value="RVV97109.1"/>
    <property type="molecule type" value="Genomic_DNA"/>
</dbReference>
<dbReference type="PANTHER" id="PTHR43434">
    <property type="entry name" value="PHOSPHOGLYCOLATE PHOSPHATASE"/>
    <property type="match status" value="1"/>
</dbReference>
<dbReference type="GO" id="GO:0006281">
    <property type="term" value="P:DNA repair"/>
    <property type="evidence" value="ECO:0007669"/>
    <property type="project" value="TreeGrafter"/>
</dbReference>
<evidence type="ECO:0000313" key="2">
    <source>
        <dbReference type="EMBL" id="RVV97109.1"/>
    </source>
</evidence>
<dbReference type="Pfam" id="PF13419">
    <property type="entry name" value="HAD_2"/>
    <property type="match status" value="1"/>
</dbReference>
<organism evidence="2 3">
    <name type="scientific">Mesobaculum littorinae</name>
    <dbReference type="NCBI Taxonomy" id="2486419"/>
    <lineage>
        <taxon>Bacteria</taxon>
        <taxon>Pseudomonadati</taxon>
        <taxon>Pseudomonadota</taxon>
        <taxon>Alphaproteobacteria</taxon>
        <taxon>Rhodobacterales</taxon>
        <taxon>Roseobacteraceae</taxon>
        <taxon>Mesobaculum</taxon>
    </lineage>
</organism>
<dbReference type="InterPro" id="IPR023198">
    <property type="entry name" value="PGP-like_dom2"/>
</dbReference>
<feature type="compositionally biased region" description="Basic residues" evidence="1">
    <location>
        <begin position="1"/>
        <end position="11"/>
    </location>
</feature>
<dbReference type="SFLD" id="SFLDG01135">
    <property type="entry name" value="C1.5.6:_HAD__Beta-PGM__Phospha"/>
    <property type="match status" value="1"/>
</dbReference>
<gene>
    <name evidence="2" type="ORF">EKE94_15755</name>
</gene>
<keyword evidence="2" id="KW-0378">Hydrolase</keyword>
<sequence>MAGRRRARRSLRGGGVSADAASPADPVLVIFDVDGTLVDSQAHIVQAMAAAFLAEGLTPPSRAQTLSIVGLSLPQAVGLLAAGLDAAQLDSLVEGYKDAYAGLRATVGSVDSSPLYPGARATLDHLAAQDHVLLGVATGKSRRGLAQVIEAHGLEGYFLTLQCADDHPSKPHPAMIAAALAETGVAAARAAMVGDTSYDMEMARAAGVMPLGVAWGYHPEVQLRAAGAAQVLPDFPALRAHIDICFRRPA</sequence>
<dbReference type="OrthoDB" id="9793014at2"/>
<dbReference type="SFLD" id="SFLDS00003">
    <property type="entry name" value="Haloacid_Dehalogenase"/>
    <property type="match status" value="1"/>
</dbReference>
<accession>A0A438AEJ9</accession>
<dbReference type="InterPro" id="IPR023214">
    <property type="entry name" value="HAD_sf"/>
</dbReference>
<name>A0A438AEJ9_9RHOB</name>
<reference evidence="2 3" key="1">
    <citation type="submission" date="2018-11" db="EMBL/GenBank/DDBJ databases">
        <title>Mesobaculum littorinae gen. nov., sp. nov., isolated from Littorina scabra that represents a novel genus of the order Rhodobacteraceae.</title>
        <authorList>
            <person name="Li F."/>
        </authorList>
    </citation>
    <scope>NUCLEOTIDE SEQUENCE [LARGE SCALE GENOMIC DNA]</scope>
    <source>
        <strain evidence="2 3">M0103</strain>
    </source>
</reference>
<comment type="caution">
    <text evidence="2">The sequence shown here is derived from an EMBL/GenBank/DDBJ whole genome shotgun (WGS) entry which is preliminary data.</text>
</comment>
<dbReference type="Proteomes" id="UP000285908">
    <property type="component" value="Unassembled WGS sequence"/>
</dbReference>
<evidence type="ECO:0000256" key="1">
    <source>
        <dbReference type="SAM" id="MobiDB-lite"/>
    </source>
</evidence>
<proteinExistence type="predicted"/>
<dbReference type="InterPro" id="IPR041492">
    <property type="entry name" value="HAD_2"/>
</dbReference>
<dbReference type="InterPro" id="IPR006439">
    <property type="entry name" value="HAD-SF_hydro_IA"/>
</dbReference>